<dbReference type="Proteomes" id="UP000030755">
    <property type="component" value="Unassembled WGS sequence"/>
</dbReference>
<evidence type="ECO:0000313" key="3">
    <source>
        <dbReference type="Proteomes" id="UP000030755"/>
    </source>
</evidence>
<name>A0A075AXH6_ROZAC</name>
<keyword evidence="3" id="KW-1185">Reference proteome</keyword>
<feature type="region of interest" description="Disordered" evidence="1">
    <location>
        <begin position="47"/>
        <end position="69"/>
    </location>
</feature>
<accession>A0A075AXH6</accession>
<gene>
    <name evidence="2" type="ORF">O9G_006221</name>
</gene>
<organism evidence="2 3">
    <name type="scientific">Rozella allomycis (strain CSF55)</name>
    <dbReference type="NCBI Taxonomy" id="988480"/>
    <lineage>
        <taxon>Eukaryota</taxon>
        <taxon>Fungi</taxon>
        <taxon>Fungi incertae sedis</taxon>
        <taxon>Cryptomycota</taxon>
        <taxon>Cryptomycota incertae sedis</taxon>
        <taxon>Rozella</taxon>
    </lineage>
</organism>
<dbReference type="AlphaFoldDB" id="A0A075AXH6"/>
<proteinExistence type="predicted"/>
<dbReference type="HOGENOM" id="CLU_2777358_0_0_1"/>
<evidence type="ECO:0000313" key="2">
    <source>
        <dbReference type="EMBL" id="EPZ34849.1"/>
    </source>
</evidence>
<feature type="region of interest" description="Disordered" evidence="1">
    <location>
        <begin position="1"/>
        <end position="33"/>
    </location>
</feature>
<dbReference type="EMBL" id="KE560906">
    <property type="protein sequence ID" value="EPZ34849.1"/>
    <property type="molecule type" value="Genomic_DNA"/>
</dbReference>
<evidence type="ECO:0000256" key="1">
    <source>
        <dbReference type="SAM" id="MobiDB-lite"/>
    </source>
</evidence>
<sequence>MIKVSRQENGLSMSPATPHKLKREQENYLGAPSKINEQIDKIIDADQKSKKDKVWGEQNKSSMRKYQDK</sequence>
<reference evidence="2 3" key="1">
    <citation type="journal article" date="2013" name="Curr. Biol.">
        <title>Shared signatures of parasitism and phylogenomics unite Cryptomycota and microsporidia.</title>
        <authorList>
            <person name="James T.Y."/>
            <person name="Pelin A."/>
            <person name="Bonen L."/>
            <person name="Ahrendt S."/>
            <person name="Sain D."/>
            <person name="Corradi N."/>
            <person name="Stajich J.E."/>
        </authorList>
    </citation>
    <scope>NUCLEOTIDE SEQUENCE [LARGE SCALE GENOMIC DNA]</scope>
    <source>
        <strain evidence="2 3">CSF55</strain>
    </source>
</reference>
<protein>
    <submittedName>
        <fullName evidence="2">Uncharacterized protein</fullName>
    </submittedName>
</protein>